<comment type="caution">
    <text evidence="2">The sequence shown here is derived from an EMBL/GenBank/DDBJ whole genome shotgun (WGS) entry which is preliminary data.</text>
</comment>
<protein>
    <submittedName>
        <fullName evidence="2">Uncharacterized protein</fullName>
    </submittedName>
</protein>
<reference evidence="2" key="1">
    <citation type="submission" date="2020-06" db="EMBL/GenBank/DDBJ databases">
        <title>Draft genome of Bugula neritina, a colonial animal packing powerful symbionts and potential medicines.</title>
        <authorList>
            <person name="Rayko M."/>
        </authorList>
    </citation>
    <scope>NUCLEOTIDE SEQUENCE [LARGE SCALE GENOMIC DNA]</scope>
    <source>
        <strain evidence="2">Kwan_BN1</strain>
    </source>
</reference>
<feature type="compositionally biased region" description="Basic residues" evidence="1">
    <location>
        <begin position="8"/>
        <end position="18"/>
    </location>
</feature>
<dbReference type="AlphaFoldDB" id="A0A7J7J9I1"/>
<dbReference type="Proteomes" id="UP000593567">
    <property type="component" value="Unassembled WGS sequence"/>
</dbReference>
<accession>A0A7J7J9I1</accession>
<dbReference type="EMBL" id="VXIV02002793">
    <property type="protein sequence ID" value="KAF6022892.1"/>
    <property type="molecule type" value="Genomic_DNA"/>
</dbReference>
<organism evidence="2 3">
    <name type="scientific">Bugula neritina</name>
    <name type="common">Brown bryozoan</name>
    <name type="synonym">Sertularia neritina</name>
    <dbReference type="NCBI Taxonomy" id="10212"/>
    <lineage>
        <taxon>Eukaryota</taxon>
        <taxon>Metazoa</taxon>
        <taxon>Spiralia</taxon>
        <taxon>Lophotrochozoa</taxon>
        <taxon>Bryozoa</taxon>
        <taxon>Gymnolaemata</taxon>
        <taxon>Cheilostomatida</taxon>
        <taxon>Flustrina</taxon>
        <taxon>Buguloidea</taxon>
        <taxon>Bugulidae</taxon>
        <taxon>Bugula</taxon>
    </lineage>
</organism>
<gene>
    <name evidence="2" type="ORF">EB796_018805</name>
</gene>
<keyword evidence="3" id="KW-1185">Reference proteome</keyword>
<name>A0A7J7J9I1_BUGNE</name>
<evidence type="ECO:0000313" key="3">
    <source>
        <dbReference type="Proteomes" id="UP000593567"/>
    </source>
</evidence>
<sequence>MSKLVRFLSRRRTGKGIKRGIQQPENDSKKANKNVIVCTVMLLDGTDVTIELPVSIALRLYVSKYKK</sequence>
<feature type="region of interest" description="Disordered" evidence="1">
    <location>
        <begin position="1"/>
        <end position="26"/>
    </location>
</feature>
<proteinExistence type="predicted"/>
<evidence type="ECO:0000313" key="2">
    <source>
        <dbReference type="EMBL" id="KAF6022892.1"/>
    </source>
</evidence>
<evidence type="ECO:0000256" key="1">
    <source>
        <dbReference type="SAM" id="MobiDB-lite"/>
    </source>
</evidence>